<accession>A0ABP0MEA4</accession>
<dbReference type="SUPFAM" id="SSF52540">
    <property type="entry name" value="P-loop containing nucleoside triphosphate hydrolases"/>
    <property type="match status" value="1"/>
</dbReference>
<dbReference type="Gene3D" id="3.40.50.300">
    <property type="entry name" value="P-loop containing nucleotide triphosphate hydrolases"/>
    <property type="match status" value="1"/>
</dbReference>
<comment type="caution">
    <text evidence="1">The sequence shown here is derived from an EMBL/GenBank/DDBJ whole genome shotgun (WGS) entry which is preliminary data.</text>
</comment>
<dbReference type="Proteomes" id="UP001642484">
    <property type="component" value="Unassembled WGS sequence"/>
</dbReference>
<name>A0ABP0MEA4_9DINO</name>
<sequence>MHQHASPGLDRDNIAAVLRSGNKEEVLPVLHLLICAGKATIESLQVLEHVGRLLRHQDAEVASTAAELLAAAGAEGHEEGLIQMLQRVEDVCVRAALSALGKVGPNISPSHKDLVVRHVALCLSGSHRVRSRALRTLGELKAMRQALGIHRFGAKQDPESERAKGGMATRMKIEAQRPEGALQATTDTPRLSKDLKEAQEVIDSLKEAFAASEQRADQQAQLFVQREQHWQNELAQAESLAEVAAQEKDELCAELVEKAKDLKEAQGVIDSLKEALVASEKRADQQAQQFEQREQHWQNEFAHAAAKAESLTEAAAQEKAREVGEDVKTHVEQDSGSPAKEVDLRRRMEAMFKSKLKGSEWLPWQSCIDSLQSVGCTLQEAKSFLKEYGSWIRVKDFLDILFASPKEKQKLEDFMKMKKPISLCLPLRITFKLRETPSVLSNMADKTFAGRIKPGAKYCYASYPGKFKTGFEALSSDVGEFGDQSVACVYFCKKEDGLGSHHPDPEDSKGRCYCRRIYGEGNDSNRDYQTFGYIHWIGAPYGEKMANAQKVAEAMNAVLVREDASEEEKTHAIREAKRRWNQSGRVAAWGCLWLHVWFGHMKEAVKRRQRLKVVYYPGMVGKGKVTMKDLQDPNVSLWDSDPKNRGLGGSQKAEVAIIEDMRELEGAAWDYDEVDVSEFLKDSFSPGNTVAALDGHEWKRGVIIGVDGLQWKVRCQRTNQVLTTDRVRHESEAVEKFATIFSEAFGASLPDGEVVATCPREERLEDGVLTMRFDLQCKDVAALKALCSAVLSGHLESAIQDRDDFGRLSAGVHIEKTEFVKAYKHVLMSSIDLTPHQEEKVKELEGDGDFHLSAAAGSGKTFVAVRKVLLTLDANSEGQVLFVAPTKALCLHFLQWFVAMHGGDEADVVKQFARLRLMYAPYNSCMTASLKGNKIELAKDEGPNIQFVLSIVDEAHDIFRTDVEQGVLREILLHSSKQRILLSDASQSGAVKQNYPKEIQFQEKHLSQVVRSTDRIVLGAKSFQLPPESSEQLPTDESSSSCAGPPLKTFLFEPEDAASPSPPFQEYCRYTISALRHVISSYPDLRLHHCVAIIVPNPDFLNRFKPVLEKVLRDPITHKSFLVQHKTPQLPAPLPRPPQLSAPLPRPLLPPPPLPAQLLPPRKPDPADQDELAGKNLRFIDFEESLSYIVTSDTVENCKEECIILDSVDNAKGLEELIVISVGMDAEIGSEGSAAALATRACLYQTITRAQLMALVVNEYVSGGWLEHLALCKLMAGEFDESAGRIESSTGAAAQVVKEIQAKSHQGKFEEGKEGGLFKGTATQTLKTHGAPAQISTAPLPSASETVAGKKEMQSRASVVWDTGHNSIKTPIYELSFDPSRRSTAEAFEMLRKILPGEQLMAVPSTCPYPKKDCLIWQYNHHDSSVVELIIENTSYTEHAFLFCRDGSCLRRYKRYSKKTDAHHDGSELHIFDPEEEWIGSVGEGQFKLEGCTLSGTLRQAKGFAEWRTSDFWSQGRDIDFHYTRKELLSHRLSKREAYLEEKFAELSENKLKDLGMDPQHLWFWQADL</sequence>
<proteinExistence type="predicted"/>
<reference evidence="1 2" key="1">
    <citation type="submission" date="2024-02" db="EMBL/GenBank/DDBJ databases">
        <authorList>
            <person name="Chen Y."/>
            <person name="Shah S."/>
            <person name="Dougan E. K."/>
            <person name="Thang M."/>
            <person name="Chan C."/>
        </authorList>
    </citation>
    <scope>NUCLEOTIDE SEQUENCE [LARGE SCALE GENOMIC DNA]</scope>
</reference>
<dbReference type="PROSITE" id="PS51192">
    <property type="entry name" value="HELICASE_ATP_BIND_1"/>
    <property type="match status" value="1"/>
</dbReference>
<keyword evidence="2" id="KW-1185">Reference proteome</keyword>
<dbReference type="InterPro" id="IPR014001">
    <property type="entry name" value="Helicase_ATP-bd"/>
</dbReference>
<dbReference type="InterPro" id="IPR006935">
    <property type="entry name" value="Helicase/UvrB_N"/>
</dbReference>
<dbReference type="SUPFAM" id="SSF48371">
    <property type="entry name" value="ARM repeat"/>
    <property type="match status" value="1"/>
</dbReference>
<dbReference type="Pfam" id="PF04851">
    <property type="entry name" value="ResIII"/>
    <property type="match status" value="1"/>
</dbReference>
<gene>
    <name evidence="1" type="ORF">CCMP2556_LOCUS25169</name>
</gene>
<evidence type="ECO:0000313" key="2">
    <source>
        <dbReference type="Proteomes" id="UP001642484"/>
    </source>
</evidence>
<evidence type="ECO:0000313" key="1">
    <source>
        <dbReference type="EMBL" id="CAK9049039.1"/>
    </source>
</evidence>
<dbReference type="InterPro" id="IPR027417">
    <property type="entry name" value="P-loop_NTPase"/>
</dbReference>
<dbReference type="InterPro" id="IPR016024">
    <property type="entry name" value="ARM-type_fold"/>
</dbReference>
<dbReference type="EMBL" id="CAXAMN010016780">
    <property type="protein sequence ID" value="CAK9049039.1"/>
    <property type="molecule type" value="Genomic_DNA"/>
</dbReference>
<dbReference type="Gene3D" id="1.25.10.10">
    <property type="entry name" value="Leucine-rich Repeat Variant"/>
    <property type="match status" value="1"/>
</dbReference>
<dbReference type="InterPro" id="IPR011989">
    <property type="entry name" value="ARM-like"/>
</dbReference>
<protein>
    <submittedName>
        <fullName evidence="1">Uncharacterized protein</fullName>
    </submittedName>
</protein>
<dbReference type="SMART" id="SM00487">
    <property type="entry name" value="DEXDc"/>
    <property type="match status" value="1"/>
</dbReference>
<organism evidence="1 2">
    <name type="scientific">Durusdinium trenchii</name>
    <dbReference type="NCBI Taxonomy" id="1381693"/>
    <lineage>
        <taxon>Eukaryota</taxon>
        <taxon>Sar</taxon>
        <taxon>Alveolata</taxon>
        <taxon>Dinophyceae</taxon>
        <taxon>Suessiales</taxon>
        <taxon>Symbiodiniaceae</taxon>
        <taxon>Durusdinium</taxon>
    </lineage>
</organism>